<feature type="chain" id="PRO_5026056844" evidence="1">
    <location>
        <begin position="17"/>
        <end position="99"/>
    </location>
</feature>
<protein>
    <submittedName>
        <fullName evidence="2">Putative secreted protein</fullName>
    </submittedName>
</protein>
<name>A0A6G5A0U8_RHIMP</name>
<evidence type="ECO:0000256" key="1">
    <source>
        <dbReference type="SAM" id="SignalP"/>
    </source>
</evidence>
<dbReference type="AlphaFoldDB" id="A0A6G5A0U8"/>
<sequence length="99" mass="11311">MILLLWKLFICFYVNAALGPLWCPVRALSTARLPRKHLHLCAVGMCNQLVVVTHTFNFGYMTVLICYQCRLQASFLLVPSIPSNVLYTKLMQLKSCLFT</sequence>
<feature type="signal peptide" evidence="1">
    <location>
        <begin position="1"/>
        <end position="16"/>
    </location>
</feature>
<keyword evidence="1" id="KW-0732">Signal</keyword>
<evidence type="ECO:0000313" key="2">
    <source>
        <dbReference type="EMBL" id="NIE44594.1"/>
    </source>
</evidence>
<proteinExistence type="predicted"/>
<reference evidence="2" key="1">
    <citation type="submission" date="2020-03" db="EMBL/GenBank/DDBJ databases">
        <title>A transcriptome and proteome of the tick Rhipicephalus microplus shaped by the genetic composition of its hosts and developmental stage.</title>
        <authorList>
            <person name="Garcia G.R."/>
            <person name="Ribeiro J.M.C."/>
            <person name="Maruyama S.R."/>
            <person name="Gardinasse L.G."/>
            <person name="Nelson K."/>
            <person name="Ferreira B.R."/>
            <person name="Andrade T.G."/>
            <person name="Santos I.K.F.M."/>
        </authorList>
    </citation>
    <scope>NUCLEOTIDE SEQUENCE</scope>
    <source>
        <strain evidence="2">NSGR</strain>
        <tissue evidence="2">Salivary glands</tissue>
    </source>
</reference>
<dbReference type="EMBL" id="GIKN01002321">
    <property type="protein sequence ID" value="NIE44594.1"/>
    <property type="molecule type" value="Transcribed_RNA"/>
</dbReference>
<organism evidence="2">
    <name type="scientific">Rhipicephalus microplus</name>
    <name type="common">Cattle tick</name>
    <name type="synonym">Boophilus microplus</name>
    <dbReference type="NCBI Taxonomy" id="6941"/>
    <lineage>
        <taxon>Eukaryota</taxon>
        <taxon>Metazoa</taxon>
        <taxon>Ecdysozoa</taxon>
        <taxon>Arthropoda</taxon>
        <taxon>Chelicerata</taxon>
        <taxon>Arachnida</taxon>
        <taxon>Acari</taxon>
        <taxon>Parasitiformes</taxon>
        <taxon>Ixodida</taxon>
        <taxon>Ixodoidea</taxon>
        <taxon>Ixodidae</taxon>
        <taxon>Rhipicephalinae</taxon>
        <taxon>Rhipicephalus</taxon>
        <taxon>Boophilus</taxon>
    </lineage>
</organism>
<accession>A0A6G5A0U8</accession>